<dbReference type="RefSeq" id="WP_081182304.1">
    <property type="nucleotide sequence ID" value="NZ_MJEA01000002.1"/>
</dbReference>
<keyword evidence="1" id="KW-0472">Membrane</keyword>
<keyword evidence="1" id="KW-0812">Transmembrane</keyword>
<feature type="transmembrane region" description="Helical" evidence="1">
    <location>
        <begin position="68"/>
        <end position="87"/>
    </location>
</feature>
<sequence>MPFIVYFFILLLTLYIPLPTALLFFHRLSDHHDTMTLTMKLFLLFLIYWDYKFSFYCIYNCKLNKRSYLYLSFINLVELGIHIFLLFTYKTIGLSIICLSQLLLLICMFTFPLSKKFRQTLFH</sequence>
<proteinExistence type="predicted"/>
<evidence type="ECO:0000256" key="1">
    <source>
        <dbReference type="SAM" id="Phobius"/>
    </source>
</evidence>
<gene>
    <name evidence="2" type="ORF">BH747_02820</name>
</gene>
<dbReference type="EMBL" id="MJEA01000002">
    <property type="protein sequence ID" value="OQO70951.1"/>
    <property type="molecule type" value="Genomic_DNA"/>
</dbReference>
<evidence type="ECO:0000313" key="3">
    <source>
        <dbReference type="Proteomes" id="UP000192477"/>
    </source>
</evidence>
<feature type="transmembrane region" description="Helical" evidence="1">
    <location>
        <begin position="93"/>
        <end position="113"/>
    </location>
</feature>
<accession>A0A1V8YEB1</accession>
<comment type="caution">
    <text evidence="2">The sequence shown here is derived from an EMBL/GenBank/DDBJ whole genome shotgun (WGS) entry which is preliminary data.</text>
</comment>
<keyword evidence="1" id="KW-1133">Transmembrane helix</keyword>
<feature type="transmembrane region" description="Helical" evidence="1">
    <location>
        <begin position="37"/>
        <end position="59"/>
    </location>
</feature>
<protein>
    <submittedName>
        <fullName evidence="2">Uncharacterized protein</fullName>
    </submittedName>
</protein>
<dbReference type="AlphaFoldDB" id="A0A1V8YEB1"/>
<dbReference type="Proteomes" id="UP000192477">
    <property type="component" value="Unassembled WGS sequence"/>
</dbReference>
<organism evidence="2 3">
    <name type="scientific">Enterococcus villorum</name>
    <dbReference type="NCBI Taxonomy" id="112904"/>
    <lineage>
        <taxon>Bacteria</taxon>
        <taxon>Bacillati</taxon>
        <taxon>Bacillota</taxon>
        <taxon>Bacilli</taxon>
        <taxon>Lactobacillales</taxon>
        <taxon>Enterococcaceae</taxon>
        <taxon>Enterococcus</taxon>
    </lineage>
</organism>
<dbReference type="OrthoDB" id="2195204at2"/>
<name>A0A1V8YEB1_9ENTE</name>
<reference evidence="2 3" key="1">
    <citation type="journal article" date="2017" name="BMC Microbiol.">
        <title>Comparative genomics of Enterococcus spp. isolated from bovine feces.</title>
        <authorList>
            <person name="Beukers A.G."/>
            <person name="Zaheer R."/>
            <person name="Goji N."/>
            <person name="Amoako K.K."/>
            <person name="Chaves A.V."/>
            <person name="Ward M.P."/>
            <person name="McAllister T.A."/>
        </authorList>
    </citation>
    <scope>NUCLEOTIDE SEQUENCE [LARGE SCALE GENOMIC DNA]</scope>
    <source>
        <strain evidence="2 3">F1129D 143</strain>
    </source>
</reference>
<evidence type="ECO:0000313" key="2">
    <source>
        <dbReference type="EMBL" id="OQO70951.1"/>
    </source>
</evidence>
<feature type="transmembrane region" description="Helical" evidence="1">
    <location>
        <begin position="5"/>
        <end position="25"/>
    </location>
</feature>